<evidence type="ECO:0000313" key="3">
    <source>
        <dbReference type="Proteomes" id="UP000474567"/>
    </source>
</evidence>
<dbReference type="EMBL" id="CADCST010000068">
    <property type="protein sequence ID" value="CAA9196570.1"/>
    <property type="molecule type" value="Genomic_DNA"/>
</dbReference>
<proteinExistence type="predicted"/>
<feature type="transmembrane region" description="Helical" evidence="1">
    <location>
        <begin position="89"/>
        <end position="110"/>
    </location>
</feature>
<dbReference type="Pfam" id="PF19851">
    <property type="entry name" value="DUF6326"/>
    <property type="match status" value="1"/>
</dbReference>
<dbReference type="InterPro" id="IPR046289">
    <property type="entry name" value="DUF6326"/>
</dbReference>
<organism evidence="2 3">
    <name type="scientific">Flavobacterium collinsii</name>
    <dbReference type="NCBI Taxonomy" id="1114861"/>
    <lineage>
        <taxon>Bacteria</taxon>
        <taxon>Pseudomonadati</taxon>
        <taxon>Bacteroidota</taxon>
        <taxon>Flavobacteriia</taxon>
        <taxon>Flavobacteriales</taxon>
        <taxon>Flavobacteriaceae</taxon>
        <taxon>Flavobacterium</taxon>
    </lineage>
</organism>
<dbReference type="Proteomes" id="UP000474567">
    <property type="component" value="Unassembled WGS sequence"/>
</dbReference>
<evidence type="ECO:0008006" key="4">
    <source>
        <dbReference type="Google" id="ProtNLM"/>
    </source>
</evidence>
<dbReference type="RefSeq" id="WP_173965168.1">
    <property type="nucleotide sequence ID" value="NZ_CADCST010000068.1"/>
</dbReference>
<protein>
    <recommendedName>
        <fullName evidence="4">Vitamin K epoxide reductase domain-containing protein</fullName>
    </recommendedName>
</protein>
<feature type="transmembrane region" description="Helical" evidence="1">
    <location>
        <begin position="62"/>
        <end position="82"/>
    </location>
</feature>
<keyword evidence="3" id="KW-1185">Reference proteome</keyword>
<evidence type="ECO:0000256" key="1">
    <source>
        <dbReference type="SAM" id="Phobius"/>
    </source>
</evidence>
<reference evidence="2 3" key="1">
    <citation type="submission" date="2020-02" db="EMBL/GenBank/DDBJ databases">
        <authorList>
            <person name="Criscuolo A."/>
        </authorList>
    </citation>
    <scope>NUCLEOTIDE SEQUENCE [LARGE SCALE GENOMIC DNA]</scope>
    <source>
        <strain evidence="2">CECT7796</strain>
    </source>
</reference>
<sequence length="142" mass="16113">MDTNQNTRNLKDFEVNIRIKLAFLWTAVTLCYLYGDYFELYIPGKTAGLASGDNLLNSPMKLLSAAVLLALPPLMILLSIFLKPKINRFLNILFGIFFTLIMLLIATSSLTAWKSFYVFLALFESIVTTIIVILAWKWPKAN</sequence>
<keyword evidence="1" id="KW-0812">Transmembrane</keyword>
<gene>
    <name evidence="2" type="ORF">FLACOL7796_01221</name>
</gene>
<accession>A0ABN7EI31</accession>
<name>A0ABN7EI31_9FLAO</name>
<evidence type="ECO:0000313" key="2">
    <source>
        <dbReference type="EMBL" id="CAA9196570.1"/>
    </source>
</evidence>
<keyword evidence="1" id="KW-0472">Membrane</keyword>
<feature type="transmembrane region" description="Helical" evidence="1">
    <location>
        <begin position="116"/>
        <end position="136"/>
    </location>
</feature>
<feature type="transmembrane region" description="Helical" evidence="1">
    <location>
        <begin position="21"/>
        <end position="42"/>
    </location>
</feature>
<keyword evidence="1" id="KW-1133">Transmembrane helix</keyword>
<comment type="caution">
    <text evidence="2">The sequence shown here is derived from an EMBL/GenBank/DDBJ whole genome shotgun (WGS) entry which is preliminary data.</text>
</comment>